<gene>
    <name evidence="20" type="ORF">M6B38_409810</name>
</gene>
<evidence type="ECO:0000256" key="9">
    <source>
        <dbReference type="ARBA" id="ARBA00023098"/>
    </source>
</evidence>
<evidence type="ECO:0000256" key="1">
    <source>
        <dbReference type="ARBA" id="ARBA00004123"/>
    </source>
</evidence>
<comment type="similarity">
    <text evidence="5">Belongs to the thioesterase PaaI family.</text>
</comment>
<evidence type="ECO:0000256" key="6">
    <source>
        <dbReference type="ARBA" id="ARBA00022490"/>
    </source>
</evidence>
<dbReference type="Gene3D" id="3.10.129.10">
    <property type="entry name" value="Hotdog Thioesterase"/>
    <property type="match status" value="1"/>
</dbReference>
<keyword evidence="8" id="KW-0007">Acetylation</keyword>
<dbReference type="InterPro" id="IPR029069">
    <property type="entry name" value="HotDog_dom_sf"/>
</dbReference>
<dbReference type="InterPro" id="IPR039298">
    <property type="entry name" value="ACOT13"/>
</dbReference>
<reference evidence="20" key="2">
    <citation type="submission" date="2023-04" db="EMBL/GenBank/DDBJ databases">
        <authorList>
            <person name="Bruccoleri R.E."/>
            <person name="Oakeley E.J."/>
            <person name="Faust A.-M."/>
            <person name="Dessus-Babus S."/>
            <person name="Altorfer M."/>
            <person name="Burckhardt D."/>
            <person name="Oertli M."/>
            <person name="Naumann U."/>
            <person name="Petersen F."/>
            <person name="Wong J."/>
        </authorList>
    </citation>
    <scope>NUCLEOTIDE SEQUENCE</scope>
    <source>
        <strain evidence="20">GSM-AAB239-AS_SAM_17_03QT</strain>
        <tissue evidence="20">Leaf</tissue>
    </source>
</reference>
<proteinExistence type="inferred from homology"/>
<evidence type="ECO:0000256" key="5">
    <source>
        <dbReference type="ARBA" id="ARBA00008324"/>
    </source>
</evidence>
<keyword evidence="12" id="KW-0539">Nucleus</keyword>
<evidence type="ECO:0000259" key="19">
    <source>
        <dbReference type="Pfam" id="PF03061"/>
    </source>
</evidence>
<sequence length="158" mass="16953">MDKAIKALSVGEEDWSRVSGLHVRPHRPGDAGSFYEGFALRGIQVDQIRPGSLTCTFKVPPRLTDRNGNLSVGAIANLVDEVGGAATSTEGTHMKVSVDMSISYMSDAKTDDELEISSKVLGNKGGFSGTHVIIKNRKNGEIVAEGRHTLFGNLRSKI</sequence>
<evidence type="ECO:0000256" key="15">
    <source>
        <dbReference type="ARBA" id="ARBA00064709"/>
    </source>
</evidence>
<evidence type="ECO:0000313" key="20">
    <source>
        <dbReference type="EMBL" id="KAJ6817913.1"/>
    </source>
</evidence>
<evidence type="ECO:0000256" key="16">
    <source>
        <dbReference type="ARBA" id="ARBA00067273"/>
    </source>
</evidence>
<keyword evidence="7" id="KW-0378">Hydrolase</keyword>
<dbReference type="GO" id="GO:0005634">
    <property type="term" value="C:nucleus"/>
    <property type="evidence" value="ECO:0007669"/>
    <property type="project" value="UniProtKB-SubCell"/>
</dbReference>
<dbReference type="Pfam" id="PF03061">
    <property type="entry name" value="4HBT"/>
    <property type="match status" value="1"/>
</dbReference>
<organism evidence="20 21">
    <name type="scientific">Iris pallida</name>
    <name type="common">Sweet iris</name>
    <dbReference type="NCBI Taxonomy" id="29817"/>
    <lineage>
        <taxon>Eukaryota</taxon>
        <taxon>Viridiplantae</taxon>
        <taxon>Streptophyta</taxon>
        <taxon>Embryophyta</taxon>
        <taxon>Tracheophyta</taxon>
        <taxon>Spermatophyta</taxon>
        <taxon>Magnoliopsida</taxon>
        <taxon>Liliopsida</taxon>
        <taxon>Asparagales</taxon>
        <taxon>Iridaceae</taxon>
        <taxon>Iridoideae</taxon>
        <taxon>Irideae</taxon>
        <taxon>Iris</taxon>
    </lineage>
</organism>
<name>A0AAX6FNM1_IRIPA</name>
<keyword evidence="21" id="KW-1185">Reference proteome</keyword>
<dbReference type="FunFam" id="3.10.129.10:FF:000021">
    <property type="entry name" value="Acyl-coenzyme A thioesterase 13"/>
    <property type="match status" value="1"/>
</dbReference>
<comment type="caution">
    <text evidence="20">The sequence shown here is derived from an EMBL/GenBank/DDBJ whole genome shotgun (WGS) entry which is preliminary data.</text>
</comment>
<keyword evidence="10" id="KW-0496">Mitochondrion</keyword>
<evidence type="ECO:0000256" key="12">
    <source>
        <dbReference type="ARBA" id="ARBA00023242"/>
    </source>
</evidence>
<dbReference type="GO" id="GO:0047617">
    <property type="term" value="F:fatty acyl-CoA hydrolase activity"/>
    <property type="evidence" value="ECO:0007669"/>
    <property type="project" value="InterPro"/>
</dbReference>
<evidence type="ECO:0000256" key="7">
    <source>
        <dbReference type="ARBA" id="ARBA00022801"/>
    </source>
</evidence>
<dbReference type="CDD" id="cd03443">
    <property type="entry name" value="PaaI_thioesterase"/>
    <property type="match status" value="1"/>
</dbReference>
<protein>
    <recommendedName>
        <fullName evidence="16">Acyl-coenzyme A thioesterase 13</fullName>
    </recommendedName>
    <alternativeName>
        <fullName evidence="17">Hotdog-fold thioesterase superfamily member 2</fullName>
    </alternativeName>
    <alternativeName>
        <fullName evidence="18">Thioesterase superfamily member 2</fullName>
    </alternativeName>
</protein>
<dbReference type="PANTHER" id="PTHR21660:SF8">
    <property type="entry name" value="OS02G0521700 PROTEIN"/>
    <property type="match status" value="1"/>
</dbReference>
<evidence type="ECO:0000256" key="2">
    <source>
        <dbReference type="ARBA" id="ARBA00004173"/>
    </source>
</evidence>
<evidence type="ECO:0000256" key="10">
    <source>
        <dbReference type="ARBA" id="ARBA00023128"/>
    </source>
</evidence>
<comment type="catalytic activity">
    <reaction evidence="13">
        <text>a fatty acyl-CoA + H2O = a fatty acid + CoA + H(+)</text>
        <dbReference type="Rhea" id="RHEA:16781"/>
        <dbReference type="ChEBI" id="CHEBI:15377"/>
        <dbReference type="ChEBI" id="CHEBI:15378"/>
        <dbReference type="ChEBI" id="CHEBI:28868"/>
        <dbReference type="ChEBI" id="CHEBI:57287"/>
        <dbReference type="ChEBI" id="CHEBI:77636"/>
    </reaction>
    <physiologicalReaction direction="left-to-right" evidence="13">
        <dbReference type="Rhea" id="RHEA:16782"/>
    </physiologicalReaction>
</comment>
<evidence type="ECO:0000256" key="17">
    <source>
        <dbReference type="ARBA" id="ARBA00081533"/>
    </source>
</evidence>
<evidence type="ECO:0000313" key="21">
    <source>
        <dbReference type="Proteomes" id="UP001140949"/>
    </source>
</evidence>
<dbReference type="SUPFAM" id="SSF54637">
    <property type="entry name" value="Thioesterase/thiol ester dehydrase-isomerase"/>
    <property type="match status" value="1"/>
</dbReference>
<dbReference type="InterPro" id="IPR006683">
    <property type="entry name" value="Thioestr_dom"/>
</dbReference>
<keyword evidence="6" id="KW-0963">Cytoplasm</keyword>
<evidence type="ECO:0000256" key="14">
    <source>
        <dbReference type="ARBA" id="ARBA00058205"/>
    </source>
</evidence>
<dbReference type="GO" id="GO:0005739">
    <property type="term" value="C:mitochondrion"/>
    <property type="evidence" value="ECO:0007669"/>
    <property type="project" value="UniProtKB-SubCell"/>
</dbReference>
<evidence type="ECO:0000256" key="18">
    <source>
        <dbReference type="ARBA" id="ARBA00083956"/>
    </source>
</evidence>
<keyword evidence="9" id="KW-0443">Lipid metabolism</keyword>
<keyword evidence="11" id="KW-0206">Cytoskeleton</keyword>
<dbReference type="Proteomes" id="UP001140949">
    <property type="component" value="Unassembled WGS sequence"/>
</dbReference>
<evidence type="ECO:0000256" key="13">
    <source>
        <dbReference type="ARBA" id="ARBA00052976"/>
    </source>
</evidence>
<accession>A0AAX6FNM1</accession>
<dbReference type="GO" id="GO:0006629">
    <property type="term" value="P:lipid metabolic process"/>
    <property type="evidence" value="ECO:0007669"/>
    <property type="project" value="UniProtKB-KW"/>
</dbReference>
<dbReference type="GO" id="GO:0005819">
    <property type="term" value="C:spindle"/>
    <property type="evidence" value="ECO:0007669"/>
    <property type="project" value="UniProtKB-SubCell"/>
</dbReference>
<dbReference type="AlphaFoldDB" id="A0AAX6FNM1"/>
<comment type="function">
    <text evidence="14">Catalyzes the hydrolysis of acyl-CoAs into free fatty acids and coenzyme A (CoASH), regulating their respective intracellular levels. Has acyl-CoA thioesterase activity towards medium (C12) and long-chain (C18) fatty acyl-CoA substrates. Can also hydrolyze 3-hydroxyphenylacetyl-CoA and 3,4-dihydroxyphenylacetyl-CoA (in vitro). May play a role in controlling adaptive thermogenesis.</text>
</comment>
<reference evidence="20" key="1">
    <citation type="journal article" date="2023" name="GigaByte">
        <title>Genome assembly of the bearded iris, Iris pallida Lam.</title>
        <authorList>
            <person name="Bruccoleri R.E."/>
            <person name="Oakeley E.J."/>
            <person name="Faust A.M.E."/>
            <person name="Altorfer M."/>
            <person name="Dessus-Babus S."/>
            <person name="Burckhardt D."/>
            <person name="Oertli M."/>
            <person name="Naumann U."/>
            <person name="Petersen F."/>
            <person name="Wong J."/>
        </authorList>
    </citation>
    <scope>NUCLEOTIDE SEQUENCE</scope>
    <source>
        <strain evidence="20">GSM-AAB239-AS_SAM_17_03QT</strain>
    </source>
</reference>
<dbReference type="PANTHER" id="PTHR21660">
    <property type="entry name" value="THIOESTERASE SUPERFAMILY MEMBER-RELATED"/>
    <property type="match status" value="1"/>
</dbReference>
<comment type="subcellular location">
    <subcellularLocation>
        <location evidence="3">Cytoplasm</location>
        <location evidence="3">Cytoskeleton</location>
        <location evidence="3">Spindle</location>
    </subcellularLocation>
    <subcellularLocation>
        <location evidence="4">Cytoplasm</location>
        <location evidence="4">Cytosol</location>
    </subcellularLocation>
    <subcellularLocation>
        <location evidence="2">Mitochondrion</location>
    </subcellularLocation>
    <subcellularLocation>
        <location evidence="1">Nucleus</location>
    </subcellularLocation>
</comment>
<dbReference type="GO" id="GO:0005829">
    <property type="term" value="C:cytosol"/>
    <property type="evidence" value="ECO:0007669"/>
    <property type="project" value="UniProtKB-SubCell"/>
</dbReference>
<dbReference type="EMBL" id="JANAVB010027596">
    <property type="protein sequence ID" value="KAJ6817913.1"/>
    <property type="molecule type" value="Genomic_DNA"/>
</dbReference>
<evidence type="ECO:0000256" key="11">
    <source>
        <dbReference type="ARBA" id="ARBA00023212"/>
    </source>
</evidence>
<feature type="domain" description="Thioesterase" evidence="19">
    <location>
        <begin position="67"/>
        <end position="121"/>
    </location>
</feature>
<evidence type="ECO:0000256" key="3">
    <source>
        <dbReference type="ARBA" id="ARBA00004186"/>
    </source>
</evidence>
<evidence type="ECO:0000256" key="4">
    <source>
        <dbReference type="ARBA" id="ARBA00004514"/>
    </source>
</evidence>
<comment type="subunit">
    <text evidence="15">Homotetramer. Interacts with PCTP.</text>
</comment>
<evidence type="ECO:0000256" key="8">
    <source>
        <dbReference type="ARBA" id="ARBA00022990"/>
    </source>
</evidence>